<evidence type="ECO:0000256" key="1">
    <source>
        <dbReference type="SAM" id="MobiDB-lite"/>
    </source>
</evidence>
<name>A0A0D3H3E3_9ORYZ</name>
<organism evidence="2">
    <name type="scientific">Oryza barthii</name>
    <dbReference type="NCBI Taxonomy" id="65489"/>
    <lineage>
        <taxon>Eukaryota</taxon>
        <taxon>Viridiplantae</taxon>
        <taxon>Streptophyta</taxon>
        <taxon>Embryophyta</taxon>
        <taxon>Tracheophyta</taxon>
        <taxon>Spermatophyta</taxon>
        <taxon>Magnoliopsida</taxon>
        <taxon>Liliopsida</taxon>
        <taxon>Poales</taxon>
        <taxon>Poaceae</taxon>
        <taxon>BOP clade</taxon>
        <taxon>Oryzoideae</taxon>
        <taxon>Oryzeae</taxon>
        <taxon>Oryzinae</taxon>
        <taxon>Oryza</taxon>
    </lineage>
</organism>
<dbReference type="HOGENOM" id="CLU_2444353_0_0_1"/>
<dbReference type="PaxDb" id="65489-OBART09G00050.1"/>
<reference evidence="2" key="1">
    <citation type="journal article" date="2009" name="Rice">
        <title>De Novo Next Generation Sequencing of Plant Genomes.</title>
        <authorList>
            <person name="Rounsley S."/>
            <person name="Marri P.R."/>
            <person name="Yu Y."/>
            <person name="He R."/>
            <person name="Sisneros N."/>
            <person name="Goicoechea J.L."/>
            <person name="Lee S.J."/>
            <person name="Angelova A."/>
            <person name="Kudrna D."/>
            <person name="Luo M."/>
            <person name="Affourtit J."/>
            <person name="Desany B."/>
            <person name="Knight J."/>
            <person name="Niazi F."/>
            <person name="Egholm M."/>
            <person name="Wing R.A."/>
        </authorList>
    </citation>
    <scope>NUCLEOTIDE SEQUENCE [LARGE SCALE GENOMIC DNA]</scope>
    <source>
        <strain evidence="2">cv. IRGC 105608</strain>
    </source>
</reference>
<dbReference type="Proteomes" id="UP000026960">
    <property type="component" value="Chromosome 9"/>
</dbReference>
<dbReference type="EnsemblPlants" id="OBART09G00050.1">
    <property type="protein sequence ID" value="OBART09G00050.1"/>
    <property type="gene ID" value="OBART09G00050"/>
</dbReference>
<feature type="compositionally biased region" description="Basic and acidic residues" evidence="1">
    <location>
        <begin position="76"/>
        <end position="90"/>
    </location>
</feature>
<keyword evidence="3" id="KW-1185">Reference proteome</keyword>
<protein>
    <submittedName>
        <fullName evidence="2">Uncharacterized protein</fullName>
    </submittedName>
</protein>
<feature type="region of interest" description="Disordered" evidence="1">
    <location>
        <begin position="41"/>
        <end position="90"/>
    </location>
</feature>
<evidence type="ECO:0000313" key="3">
    <source>
        <dbReference type="Proteomes" id="UP000026960"/>
    </source>
</evidence>
<evidence type="ECO:0000313" key="2">
    <source>
        <dbReference type="EnsemblPlants" id="OBART09G00050.1"/>
    </source>
</evidence>
<sequence length="90" mass="9750">MPSSPEPGKPIHAVIAPSLYPGTPVHTATAYKVSICRGGLDPSRRAEKGLRGAADLGQEAEATEDGGAVPDLDWEAEPRRTDNWWRRTTR</sequence>
<accession>A0A0D3H3E3</accession>
<reference evidence="2" key="2">
    <citation type="submission" date="2015-03" db="UniProtKB">
        <authorList>
            <consortium name="EnsemblPlants"/>
        </authorList>
    </citation>
    <scope>IDENTIFICATION</scope>
</reference>
<dbReference type="AlphaFoldDB" id="A0A0D3H3E3"/>
<proteinExistence type="predicted"/>
<dbReference type="Gramene" id="OBART09G00050.1">
    <property type="protein sequence ID" value="OBART09G00050.1"/>
    <property type="gene ID" value="OBART09G00050"/>
</dbReference>